<protein>
    <submittedName>
        <fullName evidence="1">Uncharacterized protein</fullName>
    </submittedName>
</protein>
<dbReference type="Proteomes" id="UP001362999">
    <property type="component" value="Unassembled WGS sequence"/>
</dbReference>
<evidence type="ECO:0000313" key="1">
    <source>
        <dbReference type="EMBL" id="KAK7043344.1"/>
    </source>
</evidence>
<proteinExistence type="predicted"/>
<sequence>MPLMPLTLQDKFGTAYNIMVLYSTIESMDRVIVILIFFQSAVEVIARLFNYRHYYAVWQVHNQRELDITARGKPAADANESEIGNKWCGARNIRKLESAQEIVRYSWRRAISDHQLFELRKCAEAAQKLDIRHLYMKHHTAGRKSTSSDTQIRKAELNSTLHLSAFKALYLRALYLSAPLHTQKQGAFPERSSTNFISVGVESGDDGVNGEESGLEGKAARCRGIGERAGGTPRAAVTAMWVEGGIGAREIIGGVESDVESAMGRSGERRGLEEGATGKDVGVHGGGALLALKQRRNSAALYHLIRRCDDSKEMEELSCEVGRVMFGRVEAVVEGGGRIGREGGERNGWR</sequence>
<dbReference type="AlphaFoldDB" id="A0AAW0CX16"/>
<organism evidence="1 2">
    <name type="scientific">Favolaschia claudopus</name>
    <dbReference type="NCBI Taxonomy" id="2862362"/>
    <lineage>
        <taxon>Eukaryota</taxon>
        <taxon>Fungi</taxon>
        <taxon>Dikarya</taxon>
        <taxon>Basidiomycota</taxon>
        <taxon>Agaricomycotina</taxon>
        <taxon>Agaricomycetes</taxon>
        <taxon>Agaricomycetidae</taxon>
        <taxon>Agaricales</taxon>
        <taxon>Marasmiineae</taxon>
        <taxon>Mycenaceae</taxon>
        <taxon>Favolaschia</taxon>
    </lineage>
</organism>
<dbReference type="EMBL" id="JAWWNJ010000012">
    <property type="protein sequence ID" value="KAK7043344.1"/>
    <property type="molecule type" value="Genomic_DNA"/>
</dbReference>
<reference evidence="1 2" key="1">
    <citation type="journal article" date="2024" name="J Genomics">
        <title>Draft genome sequencing and assembly of Favolaschia claudopus CIRM-BRFM 2984 isolated from oak limbs.</title>
        <authorList>
            <person name="Navarro D."/>
            <person name="Drula E."/>
            <person name="Chaduli D."/>
            <person name="Cazenave R."/>
            <person name="Ahrendt S."/>
            <person name="Wang J."/>
            <person name="Lipzen A."/>
            <person name="Daum C."/>
            <person name="Barry K."/>
            <person name="Grigoriev I.V."/>
            <person name="Favel A."/>
            <person name="Rosso M.N."/>
            <person name="Martin F."/>
        </authorList>
    </citation>
    <scope>NUCLEOTIDE SEQUENCE [LARGE SCALE GENOMIC DNA]</scope>
    <source>
        <strain evidence="1 2">CIRM-BRFM 2984</strain>
    </source>
</reference>
<evidence type="ECO:0000313" key="2">
    <source>
        <dbReference type="Proteomes" id="UP001362999"/>
    </source>
</evidence>
<accession>A0AAW0CX16</accession>
<comment type="caution">
    <text evidence="1">The sequence shown here is derived from an EMBL/GenBank/DDBJ whole genome shotgun (WGS) entry which is preliminary data.</text>
</comment>
<keyword evidence="2" id="KW-1185">Reference proteome</keyword>
<name>A0AAW0CX16_9AGAR</name>
<gene>
    <name evidence="1" type="ORF">R3P38DRAFT_3440073</name>
</gene>